<feature type="compositionally biased region" description="Basic and acidic residues" evidence="2">
    <location>
        <begin position="202"/>
        <end position="221"/>
    </location>
</feature>
<feature type="region of interest" description="Disordered" evidence="2">
    <location>
        <begin position="201"/>
        <end position="221"/>
    </location>
</feature>
<evidence type="ECO:0000313" key="4">
    <source>
        <dbReference type="Proteomes" id="UP000649617"/>
    </source>
</evidence>
<dbReference type="OrthoDB" id="443644at2759"/>
<name>A0A812YCK0_SYMPI</name>
<keyword evidence="4" id="KW-1185">Reference proteome</keyword>
<feature type="region of interest" description="Disordered" evidence="2">
    <location>
        <begin position="247"/>
        <end position="275"/>
    </location>
</feature>
<dbReference type="EMBL" id="CAJNIZ010047626">
    <property type="protein sequence ID" value="CAE7772089.1"/>
    <property type="molecule type" value="Genomic_DNA"/>
</dbReference>
<dbReference type="Proteomes" id="UP000649617">
    <property type="component" value="Unassembled WGS sequence"/>
</dbReference>
<feature type="coiled-coil region" evidence="1">
    <location>
        <begin position="90"/>
        <end position="131"/>
    </location>
</feature>
<feature type="compositionally biased region" description="Polar residues" evidence="2">
    <location>
        <begin position="254"/>
        <end position="275"/>
    </location>
</feature>
<reference evidence="3" key="1">
    <citation type="submission" date="2021-02" db="EMBL/GenBank/DDBJ databases">
        <authorList>
            <person name="Dougan E. K."/>
            <person name="Rhodes N."/>
            <person name="Thang M."/>
            <person name="Chan C."/>
        </authorList>
    </citation>
    <scope>NUCLEOTIDE SEQUENCE</scope>
</reference>
<proteinExistence type="predicted"/>
<evidence type="ECO:0000313" key="3">
    <source>
        <dbReference type="EMBL" id="CAE7772089.1"/>
    </source>
</evidence>
<comment type="caution">
    <text evidence="3">The sequence shown here is derived from an EMBL/GenBank/DDBJ whole genome shotgun (WGS) entry which is preliminary data.</text>
</comment>
<accession>A0A812YCK0</accession>
<dbReference type="AlphaFoldDB" id="A0A812YCK0"/>
<keyword evidence="1" id="KW-0175">Coiled coil</keyword>
<protein>
    <submittedName>
        <fullName evidence="3">RGLG2 protein</fullName>
    </submittedName>
</protein>
<sequence>EQQKDAELADRRVVCAEDLVRFHQEQRRMMASHWKQQCQMKDERIRYLNLQLTEYTIDWQQLGVQRQTEASLSHEHYCLEDRHRHLLQTQRDLATETSRLEARLEEAKVEEVRLTDELRLAEASLDRASRQSCGMEAGLDAAEPRCVPRWKDLVQAPKSHRCIWRDELDVRETQLEKITAQLERTDSALKGAQVALASQRAKHQEMKTRHGDAESKLRESERLRVQSQRRCQELGRAEAAMLRLLEAVEAHGPNTPSGPSAPPLQTESSSSLPES</sequence>
<feature type="non-terminal residue" evidence="3">
    <location>
        <position position="1"/>
    </location>
</feature>
<evidence type="ECO:0000256" key="2">
    <source>
        <dbReference type="SAM" id="MobiDB-lite"/>
    </source>
</evidence>
<gene>
    <name evidence="3" type="primary">RGLG2</name>
    <name evidence="3" type="ORF">SPIL2461_LOCUS22764</name>
</gene>
<organism evidence="3 4">
    <name type="scientific">Symbiodinium pilosum</name>
    <name type="common">Dinoflagellate</name>
    <dbReference type="NCBI Taxonomy" id="2952"/>
    <lineage>
        <taxon>Eukaryota</taxon>
        <taxon>Sar</taxon>
        <taxon>Alveolata</taxon>
        <taxon>Dinophyceae</taxon>
        <taxon>Suessiales</taxon>
        <taxon>Symbiodiniaceae</taxon>
        <taxon>Symbiodinium</taxon>
    </lineage>
</organism>
<evidence type="ECO:0000256" key="1">
    <source>
        <dbReference type="SAM" id="Coils"/>
    </source>
</evidence>